<evidence type="ECO:0000313" key="1">
    <source>
        <dbReference type="EMBL" id="ASP28007.1"/>
    </source>
</evidence>
<dbReference type="RefSeq" id="WP_094048353.1">
    <property type="nucleotide sequence ID" value="NZ_CP022535.1"/>
</dbReference>
<proteinExistence type="predicted"/>
<sequence length="109" mass="12943">MKIPMYKEIFNQIIPLTINYSLKELDINCYDFNWSIDEFADLLEELHPVTATSLLKAFKFYYNLLLKQFISANKENFTNRNINVLMMNHLTIMTDIDNSITTFEAKVRH</sequence>
<gene>
    <name evidence="1" type="ORF">SCORR_v1c02330</name>
</gene>
<accession>A0A222ENE8</accession>
<organism evidence="1 2">
    <name type="scientific">Spiroplasma corruscae</name>
    <dbReference type="NCBI Taxonomy" id="216934"/>
    <lineage>
        <taxon>Bacteria</taxon>
        <taxon>Bacillati</taxon>
        <taxon>Mycoplasmatota</taxon>
        <taxon>Mollicutes</taxon>
        <taxon>Entomoplasmatales</taxon>
        <taxon>Spiroplasmataceae</taxon>
        <taxon>Spiroplasma</taxon>
    </lineage>
</organism>
<dbReference type="OrthoDB" id="390106at2"/>
<evidence type="ECO:0000313" key="2">
    <source>
        <dbReference type="Proteomes" id="UP000203229"/>
    </source>
</evidence>
<dbReference type="AlphaFoldDB" id="A0A222ENE8"/>
<reference evidence="1 2" key="1">
    <citation type="submission" date="2017-07" db="EMBL/GenBank/DDBJ databases">
        <title>Complete genome sequence of Spiroplasma corruscae EC-1 (DSM 19793).</title>
        <authorList>
            <person name="Tsai Y.-M."/>
            <person name="Lo W.-S."/>
            <person name="Kuo C.-H."/>
        </authorList>
    </citation>
    <scope>NUCLEOTIDE SEQUENCE [LARGE SCALE GENOMIC DNA]</scope>
    <source>
        <strain evidence="1 2">EC-1</strain>
    </source>
</reference>
<dbReference type="EMBL" id="CP022535">
    <property type="protein sequence ID" value="ASP28007.1"/>
    <property type="molecule type" value="Genomic_DNA"/>
</dbReference>
<name>A0A222ENE8_9MOLU</name>
<keyword evidence="2" id="KW-1185">Reference proteome</keyword>
<dbReference type="KEGG" id="scou:SCORR_v1c02330"/>
<dbReference type="Proteomes" id="UP000203229">
    <property type="component" value="Chromosome"/>
</dbReference>
<protein>
    <submittedName>
        <fullName evidence="1">Uncharacterized protein</fullName>
    </submittedName>
</protein>